<dbReference type="GeneID" id="22914650"/>
<accession>A0A023B1A1</accession>
<dbReference type="AlphaFoldDB" id="A0A023B1A1"/>
<comment type="caution">
    <text evidence="1">The sequence shown here is derived from an EMBL/GenBank/DDBJ whole genome shotgun (WGS) entry which is preliminary data.</text>
</comment>
<dbReference type="Proteomes" id="UP000019763">
    <property type="component" value="Unassembled WGS sequence"/>
</dbReference>
<keyword evidence="2" id="KW-1185">Reference proteome</keyword>
<evidence type="ECO:0000313" key="1">
    <source>
        <dbReference type="EMBL" id="EZG46953.1"/>
    </source>
</evidence>
<sequence length="234" mass="25736">MLDSEASDSGAVGKIPSLEDTDFDLEFTELQTDIEAELTKRQWTHYAESFLPLSTLEIETHDSDTHDSEGPGANQTPDVLSLTNACLGTTCYAFKTNALDANALDANALDANALDANALDANALDADNYVFHDWPTESCMADGGLRLVHVPVDDRHHFIQAARVMVGTCPDTCRPFVTCATAQTGRTIPRAVLRHHPRVCRLAYRPLPNKPQKRELKTTCVLKTNACKDTTRKH</sequence>
<dbReference type="RefSeq" id="XP_011132228.1">
    <property type="nucleotide sequence ID" value="XM_011133926.1"/>
</dbReference>
<evidence type="ECO:0000313" key="2">
    <source>
        <dbReference type="Proteomes" id="UP000019763"/>
    </source>
</evidence>
<dbReference type="VEuPathDB" id="CryptoDB:GNI_132600"/>
<organism evidence="1 2">
    <name type="scientific">Gregarina niphandrodes</name>
    <name type="common">Septate eugregarine</name>
    <dbReference type="NCBI Taxonomy" id="110365"/>
    <lineage>
        <taxon>Eukaryota</taxon>
        <taxon>Sar</taxon>
        <taxon>Alveolata</taxon>
        <taxon>Apicomplexa</taxon>
        <taxon>Conoidasida</taxon>
        <taxon>Gregarinasina</taxon>
        <taxon>Eugregarinorida</taxon>
        <taxon>Gregarinidae</taxon>
        <taxon>Gregarina</taxon>
    </lineage>
</organism>
<protein>
    <submittedName>
        <fullName evidence="1">Uncharacterized protein</fullName>
    </submittedName>
</protein>
<name>A0A023B1A1_GRENI</name>
<reference evidence="1" key="1">
    <citation type="submission" date="2013-12" db="EMBL/GenBank/DDBJ databases">
        <authorList>
            <person name="Omoto C.K."/>
            <person name="Sibley D."/>
            <person name="Venepally P."/>
            <person name="Hadjithomas M."/>
            <person name="Karamycheva S."/>
            <person name="Brunk B."/>
            <person name="Roos D."/>
            <person name="Caler E."/>
            <person name="Lorenzi H."/>
        </authorList>
    </citation>
    <scope>NUCLEOTIDE SEQUENCE</scope>
</reference>
<proteinExistence type="predicted"/>
<gene>
    <name evidence="1" type="ORF">GNI_132600</name>
</gene>
<dbReference type="EMBL" id="AFNH02000988">
    <property type="protein sequence ID" value="EZG46953.1"/>
    <property type="molecule type" value="Genomic_DNA"/>
</dbReference>